<dbReference type="AlphaFoldDB" id="A0A918VAV3"/>
<organism evidence="2 3">
    <name type="scientific">Streptomyces echinoruber</name>
    <dbReference type="NCBI Taxonomy" id="68898"/>
    <lineage>
        <taxon>Bacteria</taxon>
        <taxon>Bacillati</taxon>
        <taxon>Actinomycetota</taxon>
        <taxon>Actinomycetes</taxon>
        <taxon>Kitasatosporales</taxon>
        <taxon>Streptomycetaceae</taxon>
        <taxon>Streptomyces</taxon>
    </lineage>
</organism>
<comment type="caution">
    <text evidence="2">The sequence shown here is derived from an EMBL/GenBank/DDBJ whole genome shotgun (WGS) entry which is preliminary data.</text>
</comment>
<feature type="region of interest" description="Disordered" evidence="1">
    <location>
        <begin position="51"/>
        <end position="77"/>
    </location>
</feature>
<dbReference type="EMBL" id="BMWH01000008">
    <property type="protein sequence ID" value="GGZ87357.1"/>
    <property type="molecule type" value="Genomic_DNA"/>
</dbReference>
<reference evidence="2" key="1">
    <citation type="journal article" date="2014" name="Int. J. Syst. Evol. Microbiol.">
        <title>Complete genome sequence of Corynebacterium casei LMG S-19264T (=DSM 44701T), isolated from a smear-ripened cheese.</title>
        <authorList>
            <consortium name="US DOE Joint Genome Institute (JGI-PGF)"/>
            <person name="Walter F."/>
            <person name="Albersmeier A."/>
            <person name="Kalinowski J."/>
            <person name="Ruckert C."/>
        </authorList>
    </citation>
    <scope>NUCLEOTIDE SEQUENCE</scope>
    <source>
        <strain evidence="2">JCM 5016</strain>
    </source>
</reference>
<sequence length="86" mass="9019">MSFIHARYLKGIADDQLANGLDARMALAPKACTGFHIVAVVVSPAGAVTRPVASSGRSPICGGVGERDGGARPDRVGAFVRERTWR</sequence>
<proteinExistence type="predicted"/>
<evidence type="ECO:0000313" key="3">
    <source>
        <dbReference type="Proteomes" id="UP000623010"/>
    </source>
</evidence>
<feature type="compositionally biased region" description="Basic and acidic residues" evidence="1">
    <location>
        <begin position="65"/>
        <end position="77"/>
    </location>
</feature>
<keyword evidence="3" id="KW-1185">Reference proteome</keyword>
<reference evidence="2" key="2">
    <citation type="submission" date="2020-09" db="EMBL/GenBank/DDBJ databases">
        <authorList>
            <person name="Sun Q."/>
            <person name="Ohkuma M."/>
        </authorList>
    </citation>
    <scope>NUCLEOTIDE SEQUENCE</scope>
    <source>
        <strain evidence="2">JCM 5016</strain>
    </source>
</reference>
<evidence type="ECO:0000313" key="2">
    <source>
        <dbReference type="EMBL" id="GGZ87357.1"/>
    </source>
</evidence>
<gene>
    <name evidence="2" type="ORF">GCM10010389_27170</name>
</gene>
<protein>
    <submittedName>
        <fullName evidence="2">Uncharacterized protein</fullName>
    </submittedName>
</protein>
<name>A0A918VAV3_9ACTN</name>
<dbReference type="Proteomes" id="UP000623010">
    <property type="component" value="Unassembled WGS sequence"/>
</dbReference>
<accession>A0A918VAV3</accession>
<evidence type="ECO:0000256" key="1">
    <source>
        <dbReference type="SAM" id="MobiDB-lite"/>
    </source>
</evidence>